<sequence>MLPTQKTALVTGASQGIGEIVAVHLARAGYRLALLARNREKLAQVRDRWPELAEALVLPADVRRADQIEHAAALVEEHFDHLDVLVNNAGGSFAAPARRLSPNGFSQVVAINLVGPFVVSRTFLPLLEKKGGSIINIGSTAGRDMAPNMVAYGASKAGLVNMTRTLAAEWGPAVRVNCIAPGPVLTEAARQVLYQNDGARIAEAARTRSVGRLGTPEDVAEAILWIVRAGYVNGTVIYLDGGPDVHPAGGSGR</sequence>
<dbReference type="Pfam" id="PF13561">
    <property type="entry name" value="adh_short_C2"/>
    <property type="match status" value="1"/>
</dbReference>
<dbReference type="PRINTS" id="PR00080">
    <property type="entry name" value="SDRFAMILY"/>
</dbReference>
<dbReference type="CDD" id="cd05233">
    <property type="entry name" value="SDR_c"/>
    <property type="match status" value="1"/>
</dbReference>
<dbReference type="HOGENOM" id="CLU_010194_1_0_9"/>
<reference evidence="4" key="1">
    <citation type="submission" date="2011-12" db="EMBL/GenBank/DDBJ databases">
        <title>The complete genome of chromosome of Sulfobacillus acidophilus DSM 10332.</title>
        <authorList>
            <person name="Lucas S."/>
            <person name="Han J."/>
            <person name="Lapidus A."/>
            <person name="Bruce D."/>
            <person name="Goodwin L."/>
            <person name="Pitluck S."/>
            <person name="Peters L."/>
            <person name="Kyrpides N."/>
            <person name="Mavromatis K."/>
            <person name="Ivanova N."/>
            <person name="Mikhailova N."/>
            <person name="Chertkov O."/>
            <person name="Saunders E."/>
            <person name="Detter J.C."/>
            <person name="Tapia R."/>
            <person name="Han C."/>
            <person name="Land M."/>
            <person name="Hauser L."/>
            <person name="Markowitz V."/>
            <person name="Cheng J.-F."/>
            <person name="Hugenholtz P."/>
            <person name="Woyke T."/>
            <person name="Wu D."/>
            <person name="Pukall R."/>
            <person name="Gehrich-Schroeter G."/>
            <person name="Schneider S."/>
            <person name="Klenk H.-P."/>
            <person name="Eisen J.A."/>
        </authorList>
    </citation>
    <scope>NUCLEOTIDE SEQUENCE [LARGE SCALE GENOMIC DNA]</scope>
    <source>
        <strain evidence="4">ATCC 700253 / DSM 10332 / NAL</strain>
    </source>
</reference>
<dbReference type="FunFam" id="3.40.50.720:FF:000084">
    <property type="entry name" value="Short-chain dehydrogenase reductase"/>
    <property type="match status" value="1"/>
</dbReference>
<dbReference type="GO" id="GO:0016616">
    <property type="term" value="F:oxidoreductase activity, acting on the CH-OH group of donors, NAD or NADP as acceptor"/>
    <property type="evidence" value="ECO:0007669"/>
    <property type="project" value="TreeGrafter"/>
</dbReference>
<dbReference type="PROSITE" id="PS00061">
    <property type="entry name" value="ADH_SHORT"/>
    <property type="match status" value="1"/>
</dbReference>
<dbReference type="EC" id="1.3.1.34" evidence="3"/>
<evidence type="ECO:0000313" key="3">
    <source>
        <dbReference type="EMBL" id="AEW05525.1"/>
    </source>
</evidence>
<protein>
    <submittedName>
        <fullName evidence="3">2,4-dienoyl-CoA reductase (NADPH)</fullName>
        <ecNumber evidence="3">1.3.1.34</ecNumber>
    </submittedName>
</protein>
<dbReference type="PATRIC" id="fig|679936.5.peg.2097"/>
<keyword evidence="2 3" id="KW-0560">Oxidoreductase</keyword>
<dbReference type="AlphaFoldDB" id="G8TSB3"/>
<dbReference type="STRING" id="679936.Sulac_2035"/>
<dbReference type="Proteomes" id="UP000005439">
    <property type="component" value="Chromosome"/>
</dbReference>
<evidence type="ECO:0000256" key="2">
    <source>
        <dbReference type="ARBA" id="ARBA00023002"/>
    </source>
</evidence>
<proteinExistence type="inferred from homology"/>
<dbReference type="Gene3D" id="3.40.50.720">
    <property type="entry name" value="NAD(P)-binding Rossmann-like Domain"/>
    <property type="match status" value="1"/>
</dbReference>
<evidence type="ECO:0000313" key="4">
    <source>
        <dbReference type="Proteomes" id="UP000005439"/>
    </source>
</evidence>
<dbReference type="KEGG" id="sap:Sulac_2035"/>
<reference evidence="3 4" key="2">
    <citation type="journal article" date="2012" name="Stand. Genomic Sci.">
        <title>Complete genome sequence of the moderately thermophilic mineral-sulfide-oxidizing firmicute Sulfobacillus acidophilus type strain (NAL(T)).</title>
        <authorList>
            <person name="Anderson I."/>
            <person name="Chertkov O."/>
            <person name="Chen A."/>
            <person name="Saunders E."/>
            <person name="Lapidus A."/>
            <person name="Nolan M."/>
            <person name="Lucas S."/>
            <person name="Hammon N."/>
            <person name="Deshpande S."/>
            <person name="Cheng J.F."/>
            <person name="Han C."/>
            <person name="Tapia R."/>
            <person name="Goodwin L.A."/>
            <person name="Pitluck S."/>
            <person name="Liolios K."/>
            <person name="Pagani I."/>
            <person name="Ivanova N."/>
            <person name="Mikhailova N."/>
            <person name="Pati A."/>
            <person name="Palaniappan K."/>
            <person name="Land M."/>
            <person name="Pan C."/>
            <person name="Rohde M."/>
            <person name="Pukall R."/>
            <person name="Goker M."/>
            <person name="Detter J.C."/>
            <person name="Woyke T."/>
            <person name="Bristow J."/>
            <person name="Eisen J.A."/>
            <person name="Markowitz V."/>
            <person name="Hugenholtz P."/>
            <person name="Kyrpides N.C."/>
            <person name="Klenk H.P."/>
            <person name="Mavromatis K."/>
        </authorList>
    </citation>
    <scope>NUCLEOTIDE SEQUENCE [LARGE SCALE GENOMIC DNA]</scope>
    <source>
        <strain evidence="4">ATCC 700253 / DSM 10332 / NAL</strain>
    </source>
</reference>
<dbReference type="PANTHER" id="PTHR42760:SF133">
    <property type="entry name" value="3-OXOACYL-[ACYL-CARRIER-PROTEIN] REDUCTASE"/>
    <property type="match status" value="1"/>
</dbReference>
<dbReference type="EMBL" id="CP003179">
    <property type="protein sequence ID" value="AEW05525.1"/>
    <property type="molecule type" value="Genomic_DNA"/>
</dbReference>
<keyword evidence="4" id="KW-1185">Reference proteome</keyword>
<gene>
    <name evidence="3" type="ordered locus">Sulac_2035</name>
</gene>
<evidence type="ECO:0000256" key="1">
    <source>
        <dbReference type="ARBA" id="ARBA00006484"/>
    </source>
</evidence>
<dbReference type="InterPro" id="IPR002347">
    <property type="entry name" value="SDR_fam"/>
</dbReference>
<accession>G8TSB3</accession>
<dbReference type="SUPFAM" id="SSF51735">
    <property type="entry name" value="NAD(P)-binding Rossmann-fold domains"/>
    <property type="match status" value="1"/>
</dbReference>
<dbReference type="InterPro" id="IPR020904">
    <property type="entry name" value="Sc_DH/Rdtase_CS"/>
</dbReference>
<dbReference type="GO" id="GO:0048038">
    <property type="term" value="F:quinone binding"/>
    <property type="evidence" value="ECO:0007669"/>
    <property type="project" value="TreeGrafter"/>
</dbReference>
<dbReference type="GO" id="GO:0006633">
    <property type="term" value="P:fatty acid biosynthetic process"/>
    <property type="evidence" value="ECO:0007669"/>
    <property type="project" value="TreeGrafter"/>
</dbReference>
<name>G8TSB3_SULAD</name>
<organism evidence="3 4">
    <name type="scientific">Sulfobacillus acidophilus (strain ATCC 700253 / DSM 10332 / NAL)</name>
    <dbReference type="NCBI Taxonomy" id="679936"/>
    <lineage>
        <taxon>Bacteria</taxon>
        <taxon>Bacillati</taxon>
        <taxon>Bacillota</taxon>
        <taxon>Clostridia</taxon>
        <taxon>Eubacteriales</taxon>
        <taxon>Clostridiales Family XVII. Incertae Sedis</taxon>
        <taxon>Sulfobacillus</taxon>
    </lineage>
</organism>
<dbReference type="InterPro" id="IPR036291">
    <property type="entry name" value="NAD(P)-bd_dom_sf"/>
</dbReference>
<dbReference type="GO" id="GO:0008206">
    <property type="term" value="P:bile acid metabolic process"/>
    <property type="evidence" value="ECO:0007669"/>
    <property type="project" value="UniProtKB-ARBA"/>
</dbReference>
<dbReference type="GO" id="GO:0008670">
    <property type="term" value="F:2,4-dienoyl-CoA reductase (NADPH) activity"/>
    <property type="evidence" value="ECO:0007669"/>
    <property type="project" value="UniProtKB-EC"/>
</dbReference>
<dbReference type="PANTHER" id="PTHR42760">
    <property type="entry name" value="SHORT-CHAIN DEHYDROGENASES/REDUCTASES FAMILY MEMBER"/>
    <property type="match status" value="1"/>
</dbReference>
<dbReference type="PRINTS" id="PR00081">
    <property type="entry name" value="GDHRDH"/>
</dbReference>
<comment type="similarity">
    <text evidence="1">Belongs to the short-chain dehydrogenases/reductases (SDR) family.</text>
</comment>